<dbReference type="AlphaFoldDB" id="A0A1G2KT16"/>
<keyword evidence="1" id="KW-0812">Transmembrane</keyword>
<proteinExistence type="predicted"/>
<comment type="caution">
    <text evidence="2">The sequence shown here is derived from an EMBL/GenBank/DDBJ whole genome shotgun (WGS) entry which is preliminary data.</text>
</comment>
<gene>
    <name evidence="2" type="ORF">A3C11_00135</name>
</gene>
<keyword evidence="1" id="KW-1133">Transmembrane helix</keyword>
<accession>A0A1G2KT16</accession>
<keyword evidence="1" id="KW-0472">Membrane</keyword>
<evidence type="ECO:0000313" key="3">
    <source>
        <dbReference type="Proteomes" id="UP000177362"/>
    </source>
</evidence>
<dbReference type="Proteomes" id="UP000177362">
    <property type="component" value="Unassembled WGS sequence"/>
</dbReference>
<evidence type="ECO:0000313" key="2">
    <source>
        <dbReference type="EMBL" id="OHA01752.1"/>
    </source>
</evidence>
<evidence type="ECO:0000256" key="1">
    <source>
        <dbReference type="SAM" id="Phobius"/>
    </source>
</evidence>
<protein>
    <submittedName>
        <fullName evidence="2">Uncharacterized protein</fullName>
    </submittedName>
</protein>
<dbReference type="EMBL" id="MHQJ01000008">
    <property type="protein sequence ID" value="OHA01752.1"/>
    <property type="molecule type" value="Genomic_DNA"/>
</dbReference>
<name>A0A1G2KT16_9BACT</name>
<reference evidence="2 3" key="1">
    <citation type="journal article" date="2016" name="Nat. Commun.">
        <title>Thousands of microbial genomes shed light on interconnected biogeochemical processes in an aquifer system.</title>
        <authorList>
            <person name="Anantharaman K."/>
            <person name="Brown C.T."/>
            <person name="Hug L.A."/>
            <person name="Sharon I."/>
            <person name="Castelle C.J."/>
            <person name="Probst A.J."/>
            <person name="Thomas B.C."/>
            <person name="Singh A."/>
            <person name="Wilkins M.J."/>
            <person name="Karaoz U."/>
            <person name="Brodie E.L."/>
            <person name="Williams K.H."/>
            <person name="Hubbard S.S."/>
            <person name="Banfield J.F."/>
        </authorList>
    </citation>
    <scope>NUCLEOTIDE SEQUENCE [LARGE SCALE GENOMIC DNA]</scope>
</reference>
<sequence>MMERLPAGTSQDDSLAGLTADEFLAEMRRRRAAAHQEIVTVPDVAPAEVTPARATYRRTYGLSPTGPGGIIGLLIKSGVVTNKNAANIMLIGVAAVAVALTVWILWRAGSTTAPASAPPLGVPMPQRVPTP</sequence>
<dbReference type="STRING" id="1802271.A3C11_00135"/>
<organism evidence="2 3">
    <name type="scientific">Candidatus Sungbacteria bacterium RIFCSPHIGHO2_02_FULL_49_12</name>
    <dbReference type="NCBI Taxonomy" id="1802271"/>
    <lineage>
        <taxon>Bacteria</taxon>
        <taxon>Candidatus Sungiibacteriota</taxon>
    </lineage>
</organism>
<feature type="transmembrane region" description="Helical" evidence="1">
    <location>
        <begin position="85"/>
        <end position="106"/>
    </location>
</feature>